<sequence length="266" mass="30660">MPRFIWRSLIAYSGYDLSEAIKYVDMFWTSVKVSDASFKARVAAFEGRPSVYIWDGLRLARKKRSREMVLYYAIASIIQTVNAFVQFFVLNTLLGSPLYTFWGPSLLSDLIAGDDWQQTGHFPRIVHCDFNRRRPASVQMDTVLCVLTLNLIYEKIFIFLWFWLLFVAVMSLLNTCKWLASLCSTRRTRTLVMNYLSTAQMPSPISNEKFLRILDRDGLFVIEQISLNLGDIPASYLAISMRNIAANWDEGSDNDDDIEEKKKLVA</sequence>
<evidence type="ECO:0000313" key="14">
    <source>
        <dbReference type="Proteomes" id="UP000218231"/>
    </source>
</evidence>
<evidence type="ECO:0000256" key="8">
    <source>
        <dbReference type="ARBA" id="ARBA00022989"/>
    </source>
</evidence>
<dbReference type="Pfam" id="PF00876">
    <property type="entry name" value="Innexin"/>
    <property type="match status" value="1"/>
</dbReference>
<evidence type="ECO:0000256" key="12">
    <source>
        <dbReference type="RuleBase" id="RU010713"/>
    </source>
</evidence>
<dbReference type="GO" id="GO:0005243">
    <property type="term" value="F:gap junction channel activity"/>
    <property type="evidence" value="ECO:0007669"/>
    <property type="project" value="TreeGrafter"/>
</dbReference>
<keyword evidence="9 12" id="KW-0406">Ion transport</keyword>
<evidence type="ECO:0000256" key="6">
    <source>
        <dbReference type="ARBA" id="ARBA00022868"/>
    </source>
</evidence>
<keyword evidence="3 12" id="KW-0813">Transport</keyword>
<dbReference type="GO" id="GO:0034220">
    <property type="term" value="P:monoatomic ion transmembrane transport"/>
    <property type="evidence" value="ECO:0007669"/>
    <property type="project" value="UniProtKB-KW"/>
</dbReference>
<dbReference type="STRING" id="2018661.A0A2A2LGW9"/>
<evidence type="ECO:0000256" key="1">
    <source>
        <dbReference type="ARBA" id="ARBA00004610"/>
    </source>
</evidence>
<evidence type="ECO:0000256" key="7">
    <source>
        <dbReference type="ARBA" id="ARBA00022949"/>
    </source>
</evidence>
<dbReference type="OrthoDB" id="5822512at2759"/>
<proteinExistence type="inferred from homology"/>
<dbReference type="PANTHER" id="PTHR11893:SF10">
    <property type="entry name" value="INNEXIN-6"/>
    <property type="match status" value="1"/>
</dbReference>
<dbReference type="GO" id="GO:0005886">
    <property type="term" value="C:plasma membrane"/>
    <property type="evidence" value="ECO:0007669"/>
    <property type="project" value="UniProtKB-SubCell"/>
</dbReference>
<dbReference type="PANTHER" id="PTHR11893">
    <property type="entry name" value="INNEXIN"/>
    <property type="match status" value="1"/>
</dbReference>
<organism evidence="13 14">
    <name type="scientific">Diploscapter pachys</name>
    <dbReference type="NCBI Taxonomy" id="2018661"/>
    <lineage>
        <taxon>Eukaryota</taxon>
        <taxon>Metazoa</taxon>
        <taxon>Ecdysozoa</taxon>
        <taxon>Nematoda</taxon>
        <taxon>Chromadorea</taxon>
        <taxon>Rhabditida</taxon>
        <taxon>Rhabditina</taxon>
        <taxon>Rhabditomorpha</taxon>
        <taxon>Rhabditoidea</taxon>
        <taxon>Rhabditidae</taxon>
        <taxon>Diploscapter</taxon>
    </lineage>
</organism>
<keyword evidence="4" id="KW-1003">Cell membrane</keyword>
<feature type="transmembrane region" description="Helical" evidence="12">
    <location>
        <begin position="69"/>
        <end position="89"/>
    </location>
</feature>
<dbReference type="PROSITE" id="PS51013">
    <property type="entry name" value="PANNEXIN"/>
    <property type="match status" value="1"/>
</dbReference>
<keyword evidence="7" id="KW-0965">Cell junction</keyword>
<keyword evidence="8 12" id="KW-1133">Transmembrane helix</keyword>
<evidence type="ECO:0000256" key="11">
    <source>
        <dbReference type="ARBA" id="ARBA00023303"/>
    </source>
</evidence>
<dbReference type="InterPro" id="IPR000990">
    <property type="entry name" value="Innexin"/>
</dbReference>
<accession>A0A2A2LGW9</accession>
<dbReference type="Proteomes" id="UP000218231">
    <property type="component" value="Unassembled WGS sequence"/>
</dbReference>
<comment type="similarity">
    <text evidence="12">Belongs to the pannexin family.</text>
</comment>
<dbReference type="EMBL" id="LIAE01006776">
    <property type="protein sequence ID" value="PAV85404.1"/>
    <property type="molecule type" value="Genomic_DNA"/>
</dbReference>
<keyword evidence="10 12" id="KW-0472">Membrane</keyword>
<protein>
    <recommendedName>
        <fullName evidence="12">Innexin</fullName>
    </recommendedName>
</protein>
<dbReference type="PRINTS" id="PR01262">
    <property type="entry name" value="INNEXIN"/>
</dbReference>
<comment type="function">
    <text evidence="12">Structural component of the gap junctions.</text>
</comment>
<evidence type="ECO:0000256" key="4">
    <source>
        <dbReference type="ARBA" id="ARBA00022475"/>
    </source>
</evidence>
<comment type="caution">
    <text evidence="12">Lacks conserved residue(s) required for the propagation of feature annotation.</text>
</comment>
<evidence type="ECO:0000256" key="3">
    <source>
        <dbReference type="ARBA" id="ARBA00022448"/>
    </source>
</evidence>
<keyword evidence="5 12" id="KW-0812">Transmembrane</keyword>
<evidence type="ECO:0000256" key="9">
    <source>
        <dbReference type="ARBA" id="ARBA00023065"/>
    </source>
</evidence>
<name>A0A2A2LGW9_9BILA</name>
<gene>
    <name evidence="12" type="primary">inx</name>
    <name evidence="13" type="ORF">WR25_01464</name>
</gene>
<evidence type="ECO:0000256" key="5">
    <source>
        <dbReference type="ARBA" id="ARBA00022692"/>
    </source>
</evidence>
<keyword evidence="14" id="KW-1185">Reference proteome</keyword>
<reference evidence="13 14" key="1">
    <citation type="journal article" date="2017" name="Curr. Biol.">
        <title>Genome architecture and evolution of a unichromosomal asexual nematode.</title>
        <authorList>
            <person name="Fradin H."/>
            <person name="Zegar C."/>
            <person name="Gutwein M."/>
            <person name="Lucas J."/>
            <person name="Kovtun M."/>
            <person name="Corcoran D."/>
            <person name="Baugh L.R."/>
            <person name="Kiontke K."/>
            <person name="Gunsalus K."/>
            <person name="Fitch D.H."/>
            <person name="Piano F."/>
        </authorList>
    </citation>
    <scope>NUCLEOTIDE SEQUENCE [LARGE SCALE GENOMIC DNA]</scope>
    <source>
        <strain evidence="13">PF1309</strain>
    </source>
</reference>
<comment type="subcellular location">
    <subcellularLocation>
        <location evidence="1">Cell junction</location>
        <location evidence="1">Gap junction</location>
    </subcellularLocation>
    <subcellularLocation>
        <location evidence="2 12">Cell membrane</location>
        <topology evidence="2 12">Multi-pass membrane protein</topology>
    </subcellularLocation>
</comment>
<evidence type="ECO:0000256" key="10">
    <source>
        <dbReference type="ARBA" id="ARBA00023136"/>
    </source>
</evidence>
<keyword evidence="6" id="KW-0303">Gap junction</keyword>
<evidence type="ECO:0000313" key="13">
    <source>
        <dbReference type="EMBL" id="PAV85404.1"/>
    </source>
</evidence>
<keyword evidence="11 12" id="KW-0407">Ion channel</keyword>
<comment type="caution">
    <text evidence="13">The sequence shown here is derived from an EMBL/GenBank/DDBJ whole genome shotgun (WGS) entry which is preliminary data.</text>
</comment>
<feature type="transmembrane region" description="Helical" evidence="12">
    <location>
        <begin position="156"/>
        <end position="180"/>
    </location>
</feature>
<evidence type="ECO:0000256" key="2">
    <source>
        <dbReference type="ARBA" id="ARBA00004651"/>
    </source>
</evidence>
<dbReference type="GO" id="GO:0005921">
    <property type="term" value="C:gap junction"/>
    <property type="evidence" value="ECO:0007669"/>
    <property type="project" value="UniProtKB-SubCell"/>
</dbReference>
<dbReference type="AlphaFoldDB" id="A0A2A2LGW9"/>